<gene>
    <name evidence="1" type="ORF">CCUR1050_LOCUS11854</name>
</gene>
<protein>
    <submittedName>
        <fullName evidence="1">Uncharacterized protein</fullName>
    </submittedName>
</protein>
<reference evidence="1" key="1">
    <citation type="submission" date="2021-01" db="EMBL/GenBank/DDBJ databases">
        <authorList>
            <person name="Corre E."/>
            <person name="Pelletier E."/>
            <person name="Niang G."/>
            <person name="Scheremetjew M."/>
            <person name="Finn R."/>
            <person name="Kale V."/>
            <person name="Holt S."/>
            <person name="Cochrane G."/>
            <person name="Meng A."/>
            <person name="Brown T."/>
            <person name="Cohen L."/>
        </authorList>
    </citation>
    <scope>NUCLEOTIDE SEQUENCE</scope>
    <source>
        <strain evidence="1">CCAP979/52</strain>
    </source>
</reference>
<sequence length="101" mass="11541">MECMLRVFPSPSLRRFDWPLQILISGVWQEQLVACTESILAFSDPHREKLVEVIPLCEIIGIQCMGGLHTADLDDDSGRIQLEITIIDRQYDRFVSNSLAH</sequence>
<accession>A0A7S0M956</accession>
<evidence type="ECO:0000313" key="1">
    <source>
        <dbReference type="EMBL" id="CAD8634173.1"/>
    </source>
</evidence>
<dbReference type="AlphaFoldDB" id="A0A7S0M956"/>
<proteinExistence type="predicted"/>
<name>A0A7S0M956_9CRYP</name>
<dbReference type="EMBL" id="HBEZ01021358">
    <property type="protein sequence ID" value="CAD8634173.1"/>
    <property type="molecule type" value="Transcribed_RNA"/>
</dbReference>
<organism evidence="1">
    <name type="scientific">Cryptomonas curvata</name>
    <dbReference type="NCBI Taxonomy" id="233186"/>
    <lineage>
        <taxon>Eukaryota</taxon>
        <taxon>Cryptophyceae</taxon>
        <taxon>Cryptomonadales</taxon>
        <taxon>Cryptomonadaceae</taxon>
        <taxon>Cryptomonas</taxon>
    </lineage>
</organism>